<protein>
    <submittedName>
        <fullName evidence="1">Uncharacterized protein</fullName>
    </submittedName>
</protein>
<organism evidence="1">
    <name type="scientific">Anguilla anguilla</name>
    <name type="common">European freshwater eel</name>
    <name type="synonym">Muraena anguilla</name>
    <dbReference type="NCBI Taxonomy" id="7936"/>
    <lineage>
        <taxon>Eukaryota</taxon>
        <taxon>Metazoa</taxon>
        <taxon>Chordata</taxon>
        <taxon>Craniata</taxon>
        <taxon>Vertebrata</taxon>
        <taxon>Euteleostomi</taxon>
        <taxon>Actinopterygii</taxon>
        <taxon>Neopterygii</taxon>
        <taxon>Teleostei</taxon>
        <taxon>Anguilliformes</taxon>
        <taxon>Anguillidae</taxon>
        <taxon>Anguilla</taxon>
    </lineage>
</organism>
<reference evidence="1" key="1">
    <citation type="submission" date="2014-11" db="EMBL/GenBank/DDBJ databases">
        <authorList>
            <person name="Amaro Gonzalez C."/>
        </authorList>
    </citation>
    <scope>NUCLEOTIDE SEQUENCE</scope>
</reference>
<reference evidence="1" key="2">
    <citation type="journal article" date="2015" name="Fish Shellfish Immunol.">
        <title>Early steps in the European eel (Anguilla anguilla)-Vibrio vulnificus interaction in the gills: Role of the RtxA13 toxin.</title>
        <authorList>
            <person name="Callol A."/>
            <person name="Pajuelo D."/>
            <person name="Ebbesson L."/>
            <person name="Teles M."/>
            <person name="MacKenzie S."/>
            <person name="Amaro C."/>
        </authorList>
    </citation>
    <scope>NUCLEOTIDE SEQUENCE</scope>
</reference>
<proteinExistence type="predicted"/>
<sequence>MPCSFLACSSPIFFSSSKLLSFSTRAFVYSSVFSVKVVSRPFLYSCCLV</sequence>
<name>A0A0E9UUC7_ANGAN</name>
<dbReference type="AlphaFoldDB" id="A0A0E9UUC7"/>
<evidence type="ECO:0000313" key="1">
    <source>
        <dbReference type="EMBL" id="JAH69479.1"/>
    </source>
</evidence>
<dbReference type="EMBL" id="GBXM01039098">
    <property type="protein sequence ID" value="JAH69479.1"/>
    <property type="molecule type" value="Transcribed_RNA"/>
</dbReference>
<accession>A0A0E9UUC7</accession>